<feature type="compositionally biased region" description="Basic residues" evidence="1">
    <location>
        <begin position="38"/>
        <end position="47"/>
    </location>
</feature>
<reference evidence="3 4" key="1">
    <citation type="submission" date="2018-08" db="EMBL/GenBank/DDBJ databases">
        <title>Henriciella mobilis sp. nov., isolated from seawater.</title>
        <authorList>
            <person name="Cheng H."/>
            <person name="Wu Y.-H."/>
            <person name="Xu X.-W."/>
            <person name="Guo L.-L."/>
        </authorList>
    </citation>
    <scope>NUCLEOTIDE SEQUENCE [LARGE SCALE GENOMIC DNA]</scope>
    <source>
        <strain evidence="3 4">CCUG66934</strain>
    </source>
</reference>
<keyword evidence="4" id="KW-1185">Reference proteome</keyword>
<dbReference type="InterPro" id="IPR043736">
    <property type="entry name" value="DUF5681"/>
</dbReference>
<evidence type="ECO:0000256" key="1">
    <source>
        <dbReference type="SAM" id="MobiDB-lite"/>
    </source>
</evidence>
<name>A0A399QPG2_9PROT</name>
<feature type="compositionally biased region" description="Basic and acidic residues" evidence="1">
    <location>
        <begin position="9"/>
        <end position="21"/>
    </location>
</feature>
<feature type="region of interest" description="Disordered" evidence="1">
    <location>
        <begin position="1"/>
        <end position="58"/>
    </location>
</feature>
<dbReference type="OrthoDB" id="2086138at2"/>
<dbReference type="AlphaFoldDB" id="A0A399QPG2"/>
<evidence type="ECO:0000313" key="3">
    <source>
        <dbReference type="EMBL" id="RIJ20776.1"/>
    </source>
</evidence>
<evidence type="ECO:0000259" key="2">
    <source>
        <dbReference type="Pfam" id="PF18932"/>
    </source>
</evidence>
<gene>
    <name evidence="3" type="ORF">D1224_14245</name>
</gene>
<evidence type="ECO:0000313" key="4">
    <source>
        <dbReference type="Proteomes" id="UP000265431"/>
    </source>
</evidence>
<organism evidence="3 4">
    <name type="scientific">Henriciella barbarensis</name>
    <dbReference type="NCBI Taxonomy" id="86342"/>
    <lineage>
        <taxon>Bacteria</taxon>
        <taxon>Pseudomonadati</taxon>
        <taxon>Pseudomonadota</taxon>
        <taxon>Alphaproteobacteria</taxon>
        <taxon>Hyphomonadales</taxon>
        <taxon>Hyphomonadaceae</taxon>
        <taxon>Henriciella</taxon>
    </lineage>
</organism>
<accession>A0A399QPG2</accession>
<dbReference type="Pfam" id="PF18932">
    <property type="entry name" value="DUF5681"/>
    <property type="match status" value="1"/>
</dbReference>
<dbReference type="EMBL" id="QWGB01000011">
    <property type="protein sequence ID" value="RIJ20776.1"/>
    <property type="molecule type" value="Genomic_DNA"/>
</dbReference>
<dbReference type="Proteomes" id="UP000265431">
    <property type="component" value="Unassembled WGS sequence"/>
</dbReference>
<dbReference type="RefSeq" id="WP_119380622.1">
    <property type="nucleotide sequence ID" value="NZ_QWGB01000011.1"/>
</dbReference>
<comment type="caution">
    <text evidence="3">The sequence shown here is derived from an EMBL/GenBank/DDBJ whole genome shotgun (WGS) entry which is preliminary data.</text>
</comment>
<protein>
    <recommendedName>
        <fullName evidence="2">DUF5681 domain-containing protein</fullName>
    </recommendedName>
</protein>
<feature type="domain" description="DUF5681" evidence="2">
    <location>
        <begin position="26"/>
        <end position="108"/>
    </location>
</feature>
<proteinExistence type="predicted"/>
<sequence>MSQEKRKKPFDPEKADYEVGRGKTPKHTRFKPGQSGNRKGRPPKKSKSSSPKSPGSALMGSLEELLKSKITITENGRAKEITLEEALPLRLVKDALAGKPHAQKRVFDEATKELERRRAEANDLFETAVKVKAAITKYVSDRSKYGDNFVFPILSAEQIEIDYESGTVEIKGPLNAKQFQEWLGMIAQMVKCEIDIQEAEFDGLDDEDSDIADQKWFLAKLRKLIPTTDPMWREFAPKYRRIINDERFYYAESCDLPTALVDLTEKQLKAIFANRPKPTRESLRELSHRKAENKKFRAFMRKKLQKQMGKKWKTRLDNEVHEPRDVEHDVIRYKNEIGQFDPDDYEFSEEEKEALKDPEFFKAYMSWDEAA</sequence>